<evidence type="ECO:0000256" key="3">
    <source>
        <dbReference type="PROSITE-ProRule" id="PRU00169"/>
    </source>
</evidence>
<dbReference type="SUPFAM" id="SSF48452">
    <property type="entry name" value="TPR-like"/>
    <property type="match status" value="1"/>
</dbReference>
<reference evidence="7" key="1">
    <citation type="submission" date="2022-08" db="EMBL/GenBank/DDBJ databases">
        <title>Genome Sequence of the sulphate-reducing bacterium, Pseudodesulfovibrio portus JCM14722.</title>
        <authorList>
            <person name="Kondo R."/>
            <person name="Kataoka T."/>
        </authorList>
    </citation>
    <scope>NUCLEOTIDE SEQUENCE</scope>
    <source>
        <strain evidence="7">JCM 14722</strain>
    </source>
</reference>
<feature type="domain" description="Response regulatory" evidence="6">
    <location>
        <begin position="16"/>
        <end position="133"/>
    </location>
</feature>
<dbReference type="SMART" id="SM00028">
    <property type="entry name" value="TPR"/>
    <property type="match status" value="4"/>
</dbReference>
<feature type="repeat" description="TPR" evidence="4">
    <location>
        <begin position="263"/>
        <end position="296"/>
    </location>
</feature>
<evidence type="ECO:0000313" key="8">
    <source>
        <dbReference type="Proteomes" id="UP001061361"/>
    </source>
</evidence>
<dbReference type="SMART" id="SM00448">
    <property type="entry name" value="REC"/>
    <property type="match status" value="1"/>
</dbReference>
<keyword evidence="2 4" id="KW-0802">TPR repeat</keyword>
<evidence type="ECO:0000256" key="4">
    <source>
        <dbReference type="PROSITE-ProRule" id="PRU00339"/>
    </source>
</evidence>
<feature type="region of interest" description="Disordered" evidence="5">
    <location>
        <begin position="347"/>
        <end position="371"/>
    </location>
</feature>
<accession>A0ABM8AND1</accession>
<keyword evidence="1" id="KW-0677">Repeat</keyword>
<dbReference type="InterPro" id="IPR011990">
    <property type="entry name" value="TPR-like_helical_dom_sf"/>
</dbReference>
<dbReference type="Gene3D" id="1.25.40.10">
    <property type="entry name" value="Tetratricopeptide repeat domain"/>
    <property type="match status" value="2"/>
</dbReference>
<dbReference type="EMBL" id="AP026708">
    <property type="protein sequence ID" value="BDQ32887.1"/>
    <property type="molecule type" value="Genomic_DNA"/>
</dbReference>
<sequence length="371" mass="42065">MPERRKDSRAYGIYDNILVLTDIEVHAKRDQATLMTFGPKKVQVFTSGAAAIDYLSDHEVDLIFCDSSLSDMTGVKFVQTINNNMSGRPLPIIMVTLENKKNHVLDSIAAGCIGYILRPYSLDTFEKYLILARQLRNYSEIEEMELQEAKDMVKRGDFDEAIESFEELISSQDEAQKYYDLGCQFLAQTKYGKAIVSFKKAVKINDLFAEAYLGLAEAYKGKGNVESFKTYLKKAAEVHAQFDRLEETRALFIEILKYESETPNPFNTLGVNLRKQGDYPGAIHAYRQALHLTPDDENIHFNMAKALYYMNKLEEAAKEVIAALTRNPKFSEAGRLYQRIHGKPWMPPAGEIAKPRTVPEGTKESAKDLDP</sequence>
<dbReference type="PROSITE" id="PS50005">
    <property type="entry name" value="TPR"/>
    <property type="match status" value="2"/>
</dbReference>
<dbReference type="Gene3D" id="3.40.50.2300">
    <property type="match status" value="1"/>
</dbReference>
<evidence type="ECO:0000256" key="5">
    <source>
        <dbReference type="SAM" id="MobiDB-lite"/>
    </source>
</evidence>
<gene>
    <name evidence="7" type="ORF">JCM14722_04290</name>
</gene>
<keyword evidence="3" id="KW-0597">Phosphoprotein</keyword>
<dbReference type="PANTHER" id="PTHR44858:SF1">
    <property type="entry name" value="UDP-N-ACETYLGLUCOSAMINE--PEPTIDE N-ACETYLGLUCOSAMINYLTRANSFERASE SPINDLY-RELATED"/>
    <property type="match status" value="1"/>
</dbReference>
<dbReference type="Pfam" id="PF13414">
    <property type="entry name" value="TPR_11"/>
    <property type="match status" value="1"/>
</dbReference>
<dbReference type="SUPFAM" id="SSF52172">
    <property type="entry name" value="CheY-like"/>
    <property type="match status" value="1"/>
</dbReference>
<dbReference type="InterPro" id="IPR019734">
    <property type="entry name" value="TPR_rpt"/>
</dbReference>
<evidence type="ECO:0000256" key="2">
    <source>
        <dbReference type="ARBA" id="ARBA00022803"/>
    </source>
</evidence>
<dbReference type="Pfam" id="PF00072">
    <property type="entry name" value="Response_reg"/>
    <property type="match status" value="1"/>
</dbReference>
<dbReference type="Proteomes" id="UP001061361">
    <property type="component" value="Chromosome"/>
</dbReference>
<organism evidence="7 8">
    <name type="scientific">Pseudodesulfovibrio portus</name>
    <dbReference type="NCBI Taxonomy" id="231439"/>
    <lineage>
        <taxon>Bacteria</taxon>
        <taxon>Pseudomonadati</taxon>
        <taxon>Thermodesulfobacteriota</taxon>
        <taxon>Desulfovibrionia</taxon>
        <taxon>Desulfovibrionales</taxon>
        <taxon>Desulfovibrionaceae</taxon>
    </lineage>
</organism>
<dbReference type="InterPro" id="IPR011006">
    <property type="entry name" value="CheY-like_superfamily"/>
</dbReference>
<dbReference type="RefSeq" id="WP_264982947.1">
    <property type="nucleotide sequence ID" value="NZ_AP026708.1"/>
</dbReference>
<dbReference type="PANTHER" id="PTHR44858">
    <property type="entry name" value="TETRATRICOPEPTIDE REPEAT PROTEIN 6"/>
    <property type="match status" value="1"/>
</dbReference>
<feature type="repeat" description="TPR" evidence="4">
    <location>
        <begin position="175"/>
        <end position="208"/>
    </location>
</feature>
<keyword evidence="8" id="KW-1185">Reference proteome</keyword>
<name>A0ABM8AND1_9BACT</name>
<evidence type="ECO:0000259" key="6">
    <source>
        <dbReference type="PROSITE" id="PS50110"/>
    </source>
</evidence>
<evidence type="ECO:0000256" key="1">
    <source>
        <dbReference type="ARBA" id="ARBA00022737"/>
    </source>
</evidence>
<proteinExistence type="predicted"/>
<dbReference type="InterPro" id="IPR001789">
    <property type="entry name" value="Sig_transdc_resp-reg_receiver"/>
</dbReference>
<evidence type="ECO:0000313" key="7">
    <source>
        <dbReference type="EMBL" id="BDQ32887.1"/>
    </source>
</evidence>
<protein>
    <recommendedName>
        <fullName evidence="6">Response regulatory domain-containing protein</fullName>
    </recommendedName>
</protein>
<feature type="compositionally biased region" description="Basic and acidic residues" evidence="5">
    <location>
        <begin position="361"/>
        <end position="371"/>
    </location>
</feature>
<feature type="modified residue" description="4-aspartylphosphate" evidence="3">
    <location>
        <position position="66"/>
    </location>
</feature>
<dbReference type="PROSITE" id="PS50110">
    <property type="entry name" value="RESPONSE_REGULATORY"/>
    <property type="match status" value="1"/>
</dbReference>
<dbReference type="InterPro" id="IPR050498">
    <property type="entry name" value="Ycf3"/>
</dbReference>
<dbReference type="Pfam" id="PF14559">
    <property type="entry name" value="TPR_19"/>
    <property type="match status" value="1"/>
</dbReference>